<organism evidence="1 2">
    <name type="scientific">Brevibacillus fluminis</name>
    <dbReference type="NCBI Taxonomy" id="511487"/>
    <lineage>
        <taxon>Bacteria</taxon>
        <taxon>Bacillati</taxon>
        <taxon>Bacillota</taxon>
        <taxon>Bacilli</taxon>
        <taxon>Bacillales</taxon>
        <taxon>Paenibacillaceae</taxon>
        <taxon>Brevibacillus</taxon>
    </lineage>
</organism>
<sequence length="152" mass="18040">MNSSHQSRIDEAFARMMSWVEARYDCEVYFVENSKQTNGFVEYRNGKNIIYILADKEDISLDTFSDILAHEVGHVIYNQRMMWNGLSYEEIVKRTQDKLVCFDQLLEKNVITDEEYKRLYSAIEEEWVSNQEKERIIPALRKLIDADKQLVT</sequence>
<dbReference type="OrthoDB" id="2467223at2"/>
<keyword evidence="2" id="KW-1185">Reference proteome</keyword>
<evidence type="ECO:0000313" key="1">
    <source>
        <dbReference type="EMBL" id="RNB80087.1"/>
    </source>
</evidence>
<comment type="caution">
    <text evidence="1">The sequence shown here is derived from an EMBL/GenBank/DDBJ whole genome shotgun (WGS) entry which is preliminary data.</text>
</comment>
<dbReference type="AlphaFoldDB" id="A0A3M8CXW0"/>
<reference evidence="1 2" key="1">
    <citation type="submission" date="2018-10" db="EMBL/GenBank/DDBJ databases">
        <title>Phylogenomics of Brevibacillus.</title>
        <authorList>
            <person name="Dunlap C."/>
        </authorList>
    </citation>
    <scope>NUCLEOTIDE SEQUENCE [LARGE SCALE GENOMIC DNA]</scope>
    <source>
        <strain evidence="1 2">JCM 15716</strain>
    </source>
</reference>
<protein>
    <recommendedName>
        <fullName evidence="3">ImmA/IrrE family metallo-endopeptidase</fullName>
    </recommendedName>
</protein>
<gene>
    <name evidence="1" type="ORF">EDM56_27120</name>
</gene>
<name>A0A3M8CXW0_9BACL</name>
<accession>A0A3M8CXW0</accession>
<dbReference type="RefSeq" id="WP_122921071.1">
    <property type="nucleotide sequence ID" value="NZ_RHHQ01000025.1"/>
</dbReference>
<dbReference type="EMBL" id="RHHQ01000025">
    <property type="protein sequence ID" value="RNB80087.1"/>
    <property type="molecule type" value="Genomic_DNA"/>
</dbReference>
<proteinExistence type="predicted"/>
<dbReference type="Proteomes" id="UP000271031">
    <property type="component" value="Unassembled WGS sequence"/>
</dbReference>
<evidence type="ECO:0008006" key="3">
    <source>
        <dbReference type="Google" id="ProtNLM"/>
    </source>
</evidence>
<evidence type="ECO:0000313" key="2">
    <source>
        <dbReference type="Proteomes" id="UP000271031"/>
    </source>
</evidence>